<feature type="compositionally biased region" description="Acidic residues" evidence="1">
    <location>
        <begin position="862"/>
        <end position="879"/>
    </location>
</feature>
<dbReference type="OrthoDB" id="2538274at2759"/>
<feature type="region of interest" description="Disordered" evidence="1">
    <location>
        <begin position="260"/>
        <end position="295"/>
    </location>
</feature>
<feature type="compositionally biased region" description="Low complexity" evidence="1">
    <location>
        <begin position="475"/>
        <end position="486"/>
    </location>
</feature>
<feature type="region of interest" description="Disordered" evidence="1">
    <location>
        <begin position="764"/>
        <end position="903"/>
    </location>
</feature>
<feature type="compositionally biased region" description="Low complexity" evidence="1">
    <location>
        <begin position="388"/>
        <end position="398"/>
    </location>
</feature>
<dbReference type="EMBL" id="LK052944">
    <property type="protein sequence ID" value="CDR44385.1"/>
    <property type="molecule type" value="Genomic_DNA"/>
</dbReference>
<feature type="compositionally biased region" description="Acidic residues" evidence="1">
    <location>
        <begin position="1039"/>
        <end position="1056"/>
    </location>
</feature>
<feature type="compositionally biased region" description="Low complexity" evidence="1">
    <location>
        <begin position="677"/>
        <end position="698"/>
    </location>
</feature>
<feature type="compositionally biased region" description="Polar residues" evidence="1">
    <location>
        <begin position="556"/>
        <end position="585"/>
    </location>
</feature>
<feature type="compositionally biased region" description="Low complexity" evidence="1">
    <location>
        <begin position="271"/>
        <end position="293"/>
    </location>
</feature>
<proteinExistence type="predicted"/>
<feature type="region of interest" description="Disordered" evidence="1">
    <location>
        <begin position="97"/>
        <end position="123"/>
    </location>
</feature>
<feature type="compositionally biased region" description="Basic and acidic residues" evidence="1">
    <location>
        <begin position="842"/>
        <end position="861"/>
    </location>
</feature>
<feature type="compositionally biased region" description="Basic and acidic residues" evidence="1">
    <location>
        <begin position="358"/>
        <end position="386"/>
    </location>
</feature>
<accession>A0A061B3I3</accession>
<feature type="compositionally biased region" description="Low complexity" evidence="1">
    <location>
        <begin position="540"/>
        <end position="552"/>
    </location>
</feature>
<feature type="compositionally biased region" description="Low complexity" evidence="1">
    <location>
        <begin position="790"/>
        <end position="802"/>
    </location>
</feature>
<feature type="compositionally biased region" description="Polar residues" evidence="1">
    <location>
        <begin position="98"/>
        <end position="107"/>
    </location>
</feature>
<sequence>MVSDSPAQPAQLPKSDSPAPSSSRSASFISADLNVRLSGRIVGDGEAGRIEGLQVELDQGGITVRYPQLLSVQTKPELQTLSSTNTGERLLTLPTPFITASSGSSDSNEYDDAFEDDSGSSTPKKTVVTLHEGFLPASETEQIEQSPLFSSTFKILVDSPSFPAPHFDPASLAPLTPSVKPLDPTSASSAAAYGGILNSPTLQRALLSPLLSPQRRAASQGSDLSVPPLSLGLSRTSRASFSGAGERPRVQGGAQPSLVSLIPSLAPPASGPSTASSSSTDPPHSSSVPHGPSLATTLTHALSSSAKKTAEEILSLRRTHDAYQRRAKAELEILEQRIEIARQNGAGEGAEGVVRGFKTREEREKSVSASRSRERDEKDKKEEGKKAGSGSRSRTRGTSGERRGESTAYPKSAYMDEEMSSRIREQDEREEEERGRSRSRSRGGSGGNGRQASARGSSEQYTQSANAQRSRSRTKAVAEATAKAVEGAQQRGQSGSRERAGQSAGAATDERGRGRGSNRAENLPATLEEEGEDEADRGRSSTSTRSASAPRDSTTDTQNNLLSPSSAAQAVRGPSSSGATPTFIPSSHALVAIPESEELSLPPSEAGDETEEGDGDSKKQDGEDKEEEESDPPFEMDEDVDVEELDIGSSRQPAPLESPSLEIANGDTPPPQSVAGQSRSRQPPSSTQPSSSFRPGSFQRASALSASYNALLASPRALAATKSPLSPPTVQPISPSVAAIRSYGSTTRSSSDFSPSRTAAALNSLDTLPPFSPPEAHAHLTSSARDDAENALAAATFEHATLSRGRRGAEGAGPDPREVRRGEQKIRDVLAMDVPSHRPRNSKREREGRVGLEAVKGRAALESDEEEEGDEEAVEDGDDERMTRSTAALGVTAPSGQIDPATNAFVGSLPIALGRPSTINAALSSWRPDPERLWAQQRRERKTSISSRGEAGWVPPLKTGFGAPMPTQGGRAAAVLPHQQQHQQASSSSSTQPLEIGSPSTPRPVAGGSSLAQSLRHASFSHRAALDERGTNGGASGEGVEDADGGEDEDDEDDGEFVPPHLVADRKGRRSDEAMLSRSVSS</sequence>
<protein>
    <submittedName>
        <fullName evidence="2">RHTO0S09e03334g1_1</fullName>
    </submittedName>
</protein>
<feature type="compositionally biased region" description="Basic and acidic residues" evidence="1">
    <location>
        <begin position="419"/>
        <end position="436"/>
    </location>
</feature>
<feature type="compositionally biased region" description="Polar residues" evidence="1">
    <location>
        <begin position="459"/>
        <end position="469"/>
    </location>
</feature>
<feature type="compositionally biased region" description="Acidic residues" evidence="1">
    <location>
        <begin position="623"/>
        <end position="646"/>
    </location>
</feature>
<feature type="compositionally biased region" description="Low complexity" evidence="1">
    <location>
        <begin position="978"/>
        <end position="990"/>
    </location>
</feature>
<reference evidence="2" key="1">
    <citation type="journal article" date="2014" name="Genome Announc.">
        <title>Draft genome sequence of Rhodosporidium toruloides CECT1137, an oleaginous yeast of biotechnological interest.</title>
        <authorList>
            <person name="Morin N."/>
            <person name="Calcas X."/>
            <person name="Devillers H."/>
            <person name="Durrens P."/>
            <person name="Sherman D.J."/>
            <person name="Nicaud J.-M."/>
            <person name="Neuveglise C."/>
        </authorList>
    </citation>
    <scope>NUCLEOTIDE SEQUENCE</scope>
    <source>
        <strain evidence="2">CECT1137</strain>
    </source>
</reference>
<dbReference type="AlphaFoldDB" id="A0A061B3I3"/>
<feature type="region of interest" description="Disordered" evidence="1">
    <location>
        <begin position="922"/>
        <end position="1082"/>
    </location>
</feature>
<feature type="compositionally biased region" description="Basic and acidic residues" evidence="1">
    <location>
        <begin position="815"/>
        <end position="830"/>
    </location>
</feature>
<feature type="region of interest" description="Disordered" evidence="1">
    <location>
        <begin position="342"/>
        <end position="698"/>
    </location>
</feature>
<feature type="compositionally biased region" description="Basic and acidic residues" evidence="1">
    <location>
        <begin position="1063"/>
        <end position="1075"/>
    </location>
</feature>
<feature type="region of interest" description="Disordered" evidence="1">
    <location>
        <begin position="1"/>
        <end position="26"/>
    </location>
</feature>
<name>A0A061B3I3_RHOTO</name>
<organism evidence="2">
    <name type="scientific">Rhodotorula toruloides</name>
    <name type="common">Yeast</name>
    <name type="synonym">Rhodosporidium toruloides</name>
    <dbReference type="NCBI Taxonomy" id="5286"/>
    <lineage>
        <taxon>Eukaryota</taxon>
        <taxon>Fungi</taxon>
        <taxon>Dikarya</taxon>
        <taxon>Basidiomycota</taxon>
        <taxon>Pucciniomycotina</taxon>
        <taxon>Microbotryomycetes</taxon>
        <taxon>Sporidiobolales</taxon>
        <taxon>Sporidiobolaceae</taxon>
        <taxon>Rhodotorula</taxon>
    </lineage>
</organism>
<feature type="compositionally biased region" description="Acidic residues" evidence="1">
    <location>
        <begin position="108"/>
        <end position="118"/>
    </location>
</feature>
<evidence type="ECO:0000256" key="1">
    <source>
        <dbReference type="SAM" id="MobiDB-lite"/>
    </source>
</evidence>
<gene>
    <name evidence="2" type="ORF">RHTO0S_09e03334g</name>
</gene>
<feature type="compositionally biased region" description="Low complexity" evidence="1">
    <location>
        <begin position="13"/>
        <end position="26"/>
    </location>
</feature>
<evidence type="ECO:0000313" key="2">
    <source>
        <dbReference type="EMBL" id="CDR44385.1"/>
    </source>
</evidence>